<feature type="chain" id="PRO_5043437495" description="Countin-like protein" evidence="1">
    <location>
        <begin position="19"/>
        <end position="231"/>
    </location>
</feature>
<organism evidence="2 3">
    <name type="scientific">Blepharisma stoltei</name>
    <dbReference type="NCBI Taxonomy" id="1481888"/>
    <lineage>
        <taxon>Eukaryota</taxon>
        <taxon>Sar</taxon>
        <taxon>Alveolata</taxon>
        <taxon>Ciliophora</taxon>
        <taxon>Postciliodesmatophora</taxon>
        <taxon>Heterotrichea</taxon>
        <taxon>Heterotrichida</taxon>
        <taxon>Blepharismidae</taxon>
        <taxon>Blepharisma</taxon>
    </lineage>
</organism>
<accession>A0AAU9I7K6</accession>
<evidence type="ECO:0000256" key="1">
    <source>
        <dbReference type="SAM" id="SignalP"/>
    </source>
</evidence>
<dbReference type="Proteomes" id="UP001162131">
    <property type="component" value="Unassembled WGS sequence"/>
</dbReference>
<evidence type="ECO:0000313" key="2">
    <source>
        <dbReference type="EMBL" id="CAG9309950.1"/>
    </source>
</evidence>
<dbReference type="AlphaFoldDB" id="A0AAU9I7K6"/>
<sequence length="231" mass="24574">MSLIRLAALVMLLATITSKPVTQLKLSKYLKGVDMCSTCVTFGNENLSQLYQNVTGPTIPSNCTVLCKDLADSLTYQICIYLCSGAGFNPFISDVQKANPDPIYFCELLNSCPTIVGGAASISNTYVVPTSGSVGTTFKVEMTFAVTNTTGTGQVKLTVNPPDTTLKPFSSSYLNEGFEIGSYSAKFEIKTNSSYPVGNYTGTLQVCSGTCGMTNPNEATLSSANVKFTIK</sequence>
<keyword evidence="3" id="KW-1185">Reference proteome</keyword>
<feature type="signal peptide" evidence="1">
    <location>
        <begin position="1"/>
        <end position="18"/>
    </location>
</feature>
<name>A0AAU9I7K6_9CILI</name>
<gene>
    <name evidence="2" type="ORF">BSTOLATCC_MIC164</name>
</gene>
<comment type="caution">
    <text evidence="2">The sequence shown here is derived from an EMBL/GenBank/DDBJ whole genome shotgun (WGS) entry which is preliminary data.</text>
</comment>
<reference evidence="2" key="1">
    <citation type="submission" date="2021-09" db="EMBL/GenBank/DDBJ databases">
        <authorList>
            <consortium name="AG Swart"/>
            <person name="Singh M."/>
            <person name="Singh A."/>
            <person name="Seah K."/>
            <person name="Emmerich C."/>
        </authorList>
    </citation>
    <scope>NUCLEOTIDE SEQUENCE</scope>
    <source>
        <strain evidence="2">ATCC30299</strain>
    </source>
</reference>
<evidence type="ECO:0000313" key="3">
    <source>
        <dbReference type="Proteomes" id="UP001162131"/>
    </source>
</evidence>
<proteinExistence type="predicted"/>
<dbReference type="EMBL" id="CAJZBQ010000001">
    <property type="protein sequence ID" value="CAG9309950.1"/>
    <property type="molecule type" value="Genomic_DNA"/>
</dbReference>
<keyword evidence="1" id="KW-0732">Signal</keyword>
<protein>
    <recommendedName>
        <fullName evidence="4">Countin-like protein</fullName>
    </recommendedName>
</protein>
<evidence type="ECO:0008006" key="4">
    <source>
        <dbReference type="Google" id="ProtNLM"/>
    </source>
</evidence>